<sequence length="276" mass="29626">MGYRNLSPQAMVNISAPWLDPAQDRKVFTSLPLLAPLLPAVEEAHGRILTTQRLGSSLQQQAKALMERALALDATHDRKLRGAYNYLGALAEMTDDPELAAALLDLRDRLAPAGLRAISRSYGDQAGDAKLLRSRLDEASEKLLKKLKTPEGPLAQVVDAWVAAALEIEKVEAQREQLALSAPSNTDGATPREVLNARNAWIRMARAVETNLALEKTASAETVDRLLGRLRRESTRADRRGRKGGAEAAAEPAPADDAAPPAADAVADADDSFDGA</sequence>
<feature type="region of interest" description="Disordered" evidence="1">
    <location>
        <begin position="231"/>
        <end position="276"/>
    </location>
</feature>
<name>A0A4P2QWG5_SORCE</name>
<organism evidence="2 3">
    <name type="scientific">Sorangium cellulosum</name>
    <name type="common">Polyangium cellulosum</name>
    <dbReference type="NCBI Taxonomy" id="56"/>
    <lineage>
        <taxon>Bacteria</taxon>
        <taxon>Pseudomonadati</taxon>
        <taxon>Myxococcota</taxon>
        <taxon>Polyangia</taxon>
        <taxon>Polyangiales</taxon>
        <taxon>Polyangiaceae</taxon>
        <taxon>Sorangium</taxon>
    </lineage>
</organism>
<dbReference type="Proteomes" id="UP000295497">
    <property type="component" value="Chromosome"/>
</dbReference>
<dbReference type="RefSeq" id="WP_129577938.1">
    <property type="nucleotide sequence ID" value="NZ_CP012672.1"/>
</dbReference>
<evidence type="ECO:0000313" key="3">
    <source>
        <dbReference type="Proteomes" id="UP000295497"/>
    </source>
</evidence>
<feature type="compositionally biased region" description="Acidic residues" evidence="1">
    <location>
        <begin position="267"/>
        <end position="276"/>
    </location>
</feature>
<evidence type="ECO:0000256" key="1">
    <source>
        <dbReference type="SAM" id="MobiDB-lite"/>
    </source>
</evidence>
<gene>
    <name evidence="2" type="ORF">SOCE836_069710</name>
</gene>
<protein>
    <submittedName>
        <fullName evidence="2">Uncharacterized protein</fullName>
    </submittedName>
</protein>
<accession>A0A4P2QWG5</accession>
<proteinExistence type="predicted"/>
<feature type="compositionally biased region" description="Low complexity" evidence="1">
    <location>
        <begin position="246"/>
        <end position="266"/>
    </location>
</feature>
<dbReference type="AlphaFoldDB" id="A0A4P2QWG5"/>
<evidence type="ECO:0000313" key="2">
    <source>
        <dbReference type="EMBL" id="AUX34794.1"/>
    </source>
</evidence>
<reference evidence="2 3" key="1">
    <citation type="submission" date="2015-09" db="EMBL/GenBank/DDBJ databases">
        <title>Sorangium comparison.</title>
        <authorList>
            <person name="Zaburannyi N."/>
            <person name="Bunk B."/>
            <person name="Overmann J."/>
            <person name="Mueller R."/>
        </authorList>
    </citation>
    <scope>NUCLEOTIDE SEQUENCE [LARGE SCALE GENOMIC DNA]</scope>
    <source>
        <strain evidence="2 3">So ce836</strain>
    </source>
</reference>
<dbReference type="EMBL" id="CP012672">
    <property type="protein sequence ID" value="AUX34794.1"/>
    <property type="molecule type" value="Genomic_DNA"/>
</dbReference>